<dbReference type="Proteomes" id="UP000523821">
    <property type="component" value="Unassembled WGS sequence"/>
</dbReference>
<sequence>MAASRGRERDGGGVATLRIPSSTEFFVGAGRAFAGALLFSLPMLMTMEFWQLGFTIDPFRLALLLAIGVPLLVRLSRYGGIRHTVRLQDDVADVFVSLLIAFVTAGLLLWLFGEVAPGRPLREVWGKVAVQAFPAAIGAMLALNQFGQGDTDADADADRGEIETRYGGELFLMVVGALFLSLNLAPTDEVAVLAFTMSVWQEIGLLVLTLLLMHAFVHAVEFGGTHRRVAGESVLGLFARSTLAGYAAVFLVSVYVLWTFGRTDGVALHEVISMAIVLSFPGAVGAAFARLIL</sequence>
<feature type="transmembrane region" description="Helical" evidence="1">
    <location>
        <begin position="25"/>
        <end position="44"/>
    </location>
</feature>
<dbReference type="EMBL" id="JACHOO010000004">
    <property type="protein sequence ID" value="MBB5753268.1"/>
    <property type="molecule type" value="Genomic_DNA"/>
</dbReference>
<accession>A0A7W9FMA1</accession>
<feature type="transmembrane region" description="Helical" evidence="1">
    <location>
        <begin position="166"/>
        <end position="185"/>
    </location>
</feature>
<feature type="transmembrane region" description="Helical" evidence="1">
    <location>
        <begin position="124"/>
        <end position="146"/>
    </location>
</feature>
<feature type="transmembrane region" description="Helical" evidence="1">
    <location>
        <begin position="50"/>
        <end position="73"/>
    </location>
</feature>
<keyword evidence="1" id="KW-0812">Transmembrane</keyword>
<evidence type="ECO:0000313" key="2">
    <source>
        <dbReference type="EMBL" id="MBB5753268.1"/>
    </source>
</evidence>
<feature type="transmembrane region" description="Helical" evidence="1">
    <location>
        <begin position="272"/>
        <end position="292"/>
    </location>
</feature>
<keyword evidence="1" id="KW-0472">Membrane</keyword>
<feature type="transmembrane region" description="Helical" evidence="1">
    <location>
        <begin position="191"/>
        <end position="217"/>
    </location>
</feature>
<reference evidence="2 3" key="1">
    <citation type="submission" date="2020-08" db="EMBL/GenBank/DDBJ databases">
        <title>Genomic Encyclopedia of Type Strains, Phase IV (KMG-IV): sequencing the most valuable type-strain genomes for metagenomic binning, comparative biology and taxonomic classification.</title>
        <authorList>
            <person name="Goeker M."/>
        </authorList>
    </citation>
    <scope>NUCLEOTIDE SEQUENCE [LARGE SCALE GENOMIC DNA]</scope>
    <source>
        <strain evidence="2 3">DSM 16268</strain>
    </source>
</reference>
<dbReference type="AlphaFoldDB" id="A0A7W9FMA1"/>
<organism evidence="2 3">
    <name type="scientific">Prosthecomicrobium pneumaticum</name>
    <dbReference type="NCBI Taxonomy" id="81895"/>
    <lineage>
        <taxon>Bacteria</taxon>
        <taxon>Pseudomonadati</taxon>
        <taxon>Pseudomonadota</taxon>
        <taxon>Alphaproteobacteria</taxon>
        <taxon>Hyphomicrobiales</taxon>
        <taxon>Kaistiaceae</taxon>
        <taxon>Prosthecomicrobium</taxon>
    </lineage>
</organism>
<evidence type="ECO:0000313" key="3">
    <source>
        <dbReference type="Proteomes" id="UP000523821"/>
    </source>
</evidence>
<dbReference type="NCBIfam" id="TIGR02587">
    <property type="entry name" value="TIGR02587 family membrane protein"/>
    <property type="match status" value="1"/>
</dbReference>
<feature type="transmembrane region" description="Helical" evidence="1">
    <location>
        <begin position="94"/>
        <end position="112"/>
    </location>
</feature>
<dbReference type="InterPro" id="IPR013416">
    <property type="entry name" value="CHP02587_IM"/>
</dbReference>
<dbReference type="Pfam" id="PF09622">
    <property type="entry name" value="DUF2391"/>
    <property type="match status" value="1"/>
</dbReference>
<dbReference type="InterPro" id="IPR024464">
    <property type="entry name" value="DUF2391"/>
</dbReference>
<dbReference type="RefSeq" id="WP_183855921.1">
    <property type="nucleotide sequence ID" value="NZ_JACHOO010000004.1"/>
</dbReference>
<feature type="transmembrane region" description="Helical" evidence="1">
    <location>
        <begin position="237"/>
        <end position="260"/>
    </location>
</feature>
<keyword evidence="3" id="KW-1185">Reference proteome</keyword>
<name>A0A7W9FMA1_9HYPH</name>
<comment type="caution">
    <text evidence="2">The sequence shown here is derived from an EMBL/GenBank/DDBJ whole genome shotgun (WGS) entry which is preliminary data.</text>
</comment>
<protein>
    <submittedName>
        <fullName evidence="2">Putative integral membrane protein (TIGR02587 family)</fullName>
    </submittedName>
</protein>
<keyword evidence="1" id="KW-1133">Transmembrane helix</keyword>
<evidence type="ECO:0000256" key="1">
    <source>
        <dbReference type="SAM" id="Phobius"/>
    </source>
</evidence>
<proteinExistence type="predicted"/>
<gene>
    <name evidence="2" type="ORF">GGQ63_002334</name>
</gene>